<dbReference type="EnsemblMetazoa" id="ADIR001566-RA">
    <property type="protein sequence ID" value="ADIR001566-PA"/>
    <property type="gene ID" value="ADIR001566"/>
</dbReference>
<dbReference type="InterPro" id="IPR043504">
    <property type="entry name" value="Peptidase_S1_PA_chymotrypsin"/>
</dbReference>
<dbReference type="GO" id="GO:0005576">
    <property type="term" value="C:extracellular region"/>
    <property type="evidence" value="ECO:0007669"/>
    <property type="project" value="UniProtKB-SubCell"/>
</dbReference>
<keyword evidence="16" id="KW-1185">Reference proteome</keyword>
<keyword evidence="7" id="KW-0720">Serine protease</keyword>
<evidence type="ECO:0000313" key="16">
    <source>
        <dbReference type="Proteomes" id="UP000075884"/>
    </source>
</evidence>
<keyword evidence="6" id="KW-0378">Hydrolase</keyword>
<keyword evidence="2" id="KW-0964">Secreted</keyword>
<protein>
    <recommendedName>
        <fullName evidence="12">trypsin</fullName>
        <ecNumber evidence="12">3.4.21.4</ecNumber>
    </recommendedName>
</protein>
<dbReference type="Proteomes" id="UP000075884">
    <property type="component" value="Unassembled WGS sequence"/>
</dbReference>
<dbReference type="PANTHER" id="PTHR24276">
    <property type="entry name" value="POLYSERASE-RELATED"/>
    <property type="match status" value="1"/>
</dbReference>
<dbReference type="Pfam" id="PF00089">
    <property type="entry name" value="Trypsin"/>
    <property type="match status" value="1"/>
</dbReference>
<proteinExistence type="inferred from homology"/>
<name>A0A182N1Q8_9DIPT</name>
<dbReference type="PANTHER" id="PTHR24276:SF97">
    <property type="entry name" value="GH13245P2-RELATED"/>
    <property type="match status" value="1"/>
</dbReference>
<evidence type="ECO:0000256" key="13">
    <source>
        <dbReference type="SAM" id="SignalP"/>
    </source>
</evidence>
<evidence type="ECO:0000256" key="1">
    <source>
        <dbReference type="ARBA" id="ARBA00004613"/>
    </source>
</evidence>
<accession>A0A182N1Q8</accession>
<evidence type="ECO:0000256" key="8">
    <source>
        <dbReference type="ARBA" id="ARBA00023145"/>
    </source>
</evidence>
<dbReference type="PROSITE" id="PS00135">
    <property type="entry name" value="TRYPSIN_SER"/>
    <property type="match status" value="1"/>
</dbReference>
<dbReference type="STRING" id="7168.A0A182N1Q8"/>
<keyword evidence="8" id="KW-0865">Zymogen</keyword>
<dbReference type="CDD" id="cd00190">
    <property type="entry name" value="Tryp_SPc"/>
    <property type="match status" value="1"/>
</dbReference>
<dbReference type="GO" id="GO:0004252">
    <property type="term" value="F:serine-type endopeptidase activity"/>
    <property type="evidence" value="ECO:0007669"/>
    <property type="project" value="UniProtKB-EC"/>
</dbReference>
<feature type="domain" description="Peptidase S1" evidence="14">
    <location>
        <begin position="32"/>
        <end position="257"/>
    </location>
</feature>
<keyword evidence="5" id="KW-0222">Digestion</keyword>
<sequence>MFASIVFVSLAVWVGGGIGSPVDCSFRSMKPIIGGSDAKDGAAPYQVSLQLRNEHRCGGSIISDRWILTAKHCLKYVRDNQTKVVVGTNDLEKGGLSYDIDLTISYNSSVNNDFDNDIALLRLAAPLKFGKHVQKIEYSDEPVPDNATVTVYGWGVMVVNGILQKKTTKLQTIDLLNVALERCQAIYGRLNRPIHEDQLCTFTKRGEGTCHGDSGGALVWQKKQVGIVSKSFICAFGMPDVYVSIPYYYNWIREMIERHG</sequence>
<evidence type="ECO:0000256" key="11">
    <source>
        <dbReference type="ARBA" id="ARBA00036320"/>
    </source>
</evidence>
<evidence type="ECO:0000256" key="3">
    <source>
        <dbReference type="ARBA" id="ARBA00022670"/>
    </source>
</evidence>
<dbReference type="AlphaFoldDB" id="A0A182N1Q8"/>
<reference evidence="16" key="1">
    <citation type="submission" date="2013-03" db="EMBL/GenBank/DDBJ databases">
        <title>The Genome Sequence of Anopheles dirus WRAIR2.</title>
        <authorList>
            <consortium name="The Broad Institute Genomics Platform"/>
            <person name="Neafsey D.E."/>
            <person name="Walton C."/>
            <person name="Walker B."/>
            <person name="Young S.K."/>
            <person name="Zeng Q."/>
            <person name="Gargeya S."/>
            <person name="Fitzgerald M."/>
            <person name="Haas B."/>
            <person name="Abouelleil A."/>
            <person name="Allen A.W."/>
            <person name="Alvarado L."/>
            <person name="Arachchi H.M."/>
            <person name="Berlin A.M."/>
            <person name="Chapman S.B."/>
            <person name="Gainer-Dewar J."/>
            <person name="Goldberg J."/>
            <person name="Griggs A."/>
            <person name="Gujja S."/>
            <person name="Hansen M."/>
            <person name="Howarth C."/>
            <person name="Imamovic A."/>
            <person name="Ireland A."/>
            <person name="Larimer J."/>
            <person name="McCowan C."/>
            <person name="Murphy C."/>
            <person name="Pearson M."/>
            <person name="Poon T.W."/>
            <person name="Priest M."/>
            <person name="Roberts A."/>
            <person name="Saif S."/>
            <person name="Shea T."/>
            <person name="Sisk P."/>
            <person name="Sykes S."/>
            <person name="Wortman J."/>
            <person name="Nusbaum C."/>
            <person name="Birren B."/>
        </authorList>
    </citation>
    <scope>NUCLEOTIDE SEQUENCE [LARGE SCALE GENOMIC DNA]</scope>
    <source>
        <strain evidence="16">WRAIR2</strain>
    </source>
</reference>
<keyword evidence="3" id="KW-0645">Protease</keyword>
<dbReference type="PROSITE" id="PS50240">
    <property type="entry name" value="TRYPSIN_DOM"/>
    <property type="match status" value="1"/>
</dbReference>
<reference evidence="15" key="2">
    <citation type="submission" date="2020-05" db="UniProtKB">
        <authorList>
            <consortium name="EnsemblMetazoa"/>
        </authorList>
    </citation>
    <scope>IDENTIFICATION</scope>
    <source>
        <strain evidence="15">WRAIR2</strain>
    </source>
</reference>
<dbReference type="InterPro" id="IPR001254">
    <property type="entry name" value="Trypsin_dom"/>
</dbReference>
<dbReference type="InterPro" id="IPR009003">
    <property type="entry name" value="Peptidase_S1_PA"/>
</dbReference>
<evidence type="ECO:0000256" key="9">
    <source>
        <dbReference type="ARBA" id="ARBA00023157"/>
    </source>
</evidence>
<dbReference type="SMART" id="SM00020">
    <property type="entry name" value="Tryp_SPc"/>
    <property type="match status" value="1"/>
</dbReference>
<comment type="subcellular location">
    <subcellularLocation>
        <location evidence="1">Secreted</location>
    </subcellularLocation>
</comment>
<dbReference type="GO" id="GO:0007586">
    <property type="term" value="P:digestion"/>
    <property type="evidence" value="ECO:0007669"/>
    <property type="project" value="UniProtKB-KW"/>
</dbReference>
<evidence type="ECO:0000313" key="15">
    <source>
        <dbReference type="EnsemblMetazoa" id="ADIR001566-PA"/>
    </source>
</evidence>
<dbReference type="InterPro" id="IPR033116">
    <property type="entry name" value="TRYPSIN_SER"/>
</dbReference>
<dbReference type="PRINTS" id="PR00722">
    <property type="entry name" value="CHYMOTRYPSIN"/>
</dbReference>
<dbReference type="InterPro" id="IPR001314">
    <property type="entry name" value="Peptidase_S1A"/>
</dbReference>
<evidence type="ECO:0000256" key="6">
    <source>
        <dbReference type="ARBA" id="ARBA00022801"/>
    </source>
</evidence>
<dbReference type="SUPFAM" id="SSF50494">
    <property type="entry name" value="Trypsin-like serine proteases"/>
    <property type="match status" value="1"/>
</dbReference>
<evidence type="ECO:0000256" key="2">
    <source>
        <dbReference type="ARBA" id="ARBA00022525"/>
    </source>
</evidence>
<evidence type="ECO:0000256" key="10">
    <source>
        <dbReference type="ARBA" id="ARBA00024195"/>
    </source>
</evidence>
<feature type="signal peptide" evidence="13">
    <location>
        <begin position="1"/>
        <end position="19"/>
    </location>
</feature>
<organism evidence="15 16">
    <name type="scientific">Anopheles dirus</name>
    <dbReference type="NCBI Taxonomy" id="7168"/>
    <lineage>
        <taxon>Eukaryota</taxon>
        <taxon>Metazoa</taxon>
        <taxon>Ecdysozoa</taxon>
        <taxon>Arthropoda</taxon>
        <taxon>Hexapoda</taxon>
        <taxon>Insecta</taxon>
        <taxon>Pterygota</taxon>
        <taxon>Neoptera</taxon>
        <taxon>Endopterygota</taxon>
        <taxon>Diptera</taxon>
        <taxon>Nematocera</taxon>
        <taxon>Culicoidea</taxon>
        <taxon>Culicidae</taxon>
        <taxon>Anophelinae</taxon>
        <taxon>Anopheles</taxon>
    </lineage>
</organism>
<dbReference type="InterPro" id="IPR050430">
    <property type="entry name" value="Peptidase_S1"/>
</dbReference>
<evidence type="ECO:0000256" key="4">
    <source>
        <dbReference type="ARBA" id="ARBA00022729"/>
    </source>
</evidence>
<evidence type="ECO:0000256" key="12">
    <source>
        <dbReference type="ARBA" id="ARBA00038868"/>
    </source>
</evidence>
<keyword evidence="9" id="KW-1015">Disulfide bond</keyword>
<feature type="chain" id="PRO_5008129262" description="trypsin" evidence="13">
    <location>
        <begin position="20"/>
        <end position="260"/>
    </location>
</feature>
<dbReference type="Gene3D" id="2.40.10.10">
    <property type="entry name" value="Trypsin-like serine proteases"/>
    <property type="match status" value="2"/>
</dbReference>
<evidence type="ECO:0000259" key="14">
    <source>
        <dbReference type="PROSITE" id="PS50240"/>
    </source>
</evidence>
<evidence type="ECO:0000256" key="5">
    <source>
        <dbReference type="ARBA" id="ARBA00022757"/>
    </source>
</evidence>
<dbReference type="VEuPathDB" id="VectorBase:ADIR001566"/>
<dbReference type="GO" id="GO:0006508">
    <property type="term" value="P:proteolysis"/>
    <property type="evidence" value="ECO:0007669"/>
    <property type="project" value="UniProtKB-KW"/>
</dbReference>
<comment type="similarity">
    <text evidence="10">Belongs to the peptidase S1 family. CLIP subfamily.</text>
</comment>
<dbReference type="FunFam" id="2.40.10.10:FF:000073">
    <property type="entry name" value="Trypsin alpha"/>
    <property type="match status" value="1"/>
</dbReference>
<keyword evidence="4 13" id="KW-0732">Signal</keyword>
<evidence type="ECO:0000256" key="7">
    <source>
        <dbReference type="ARBA" id="ARBA00022825"/>
    </source>
</evidence>
<dbReference type="EC" id="3.4.21.4" evidence="12"/>
<comment type="catalytic activity">
    <reaction evidence="11">
        <text>Preferential cleavage: Arg-|-Xaa, Lys-|-Xaa.</text>
        <dbReference type="EC" id="3.4.21.4"/>
    </reaction>
</comment>